<dbReference type="Proteomes" id="UP001169862">
    <property type="component" value="Unassembled WGS sequence"/>
</dbReference>
<sequence length="241" mass="26359">MRRTLLPTLLLLLSTSVFAQSVEEQIQTQIKKIDAGIPVVSIEKAPIPGMYEVELGSGEVLYTDEKGEFFLLGNLYQLSDAEGFVSLTEKKQNAQREKEMAALDDSDLVIYPAQGTEKASVFVFTDVDCPYCRKLHDEVPKLQAQGVTVKYLAFPRQGPGSPVHKKMESIWCAEDRNAAMDQSKQGKSVASATCENPVIDQYMLGQKAGVTGTPAIVTAQGKLIPGYMPASRLIELIKADS</sequence>
<evidence type="ECO:0000313" key="10">
    <source>
        <dbReference type="EMBL" id="MDO6453814.1"/>
    </source>
</evidence>
<dbReference type="Gene3D" id="3.40.30.10">
    <property type="entry name" value="Glutaredoxin"/>
    <property type="match status" value="1"/>
</dbReference>
<dbReference type="InterPro" id="IPR009094">
    <property type="entry name" value="DiS-bond_isomerase_DsbC/G_N_sf"/>
</dbReference>
<evidence type="ECO:0000256" key="1">
    <source>
        <dbReference type="ARBA" id="ARBA00004418"/>
    </source>
</evidence>
<keyword evidence="6 7" id="KW-0676">Redox-active center</keyword>
<gene>
    <name evidence="10" type="ORF">Q4490_09570</name>
</gene>
<dbReference type="InterPro" id="IPR018950">
    <property type="entry name" value="DiS-bond_isomerase_DsbC/G_N"/>
</dbReference>
<dbReference type="InterPro" id="IPR051470">
    <property type="entry name" value="Thiol:disulfide_interchange"/>
</dbReference>
<dbReference type="PANTHER" id="PTHR35272:SF3">
    <property type="entry name" value="THIOL:DISULFIDE INTERCHANGE PROTEIN DSBC"/>
    <property type="match status" value="1"/>
</dbReference>
<evidence type="ECO:0000259" key="9">
    <source>
        <dbReference type="Pfam" id="PF13098"/>
    </source>
</evidence>
<accession>A0AAW7XKN4</accession>
<evidence type="ECO:0000256" key="6">
    <source>
        <dbReference type="ARBA" id="ARBA00023284"/>
    </source>
</evidence>
<protein>
    <recommendedName>
        <fullName evidence="7">Thiol:disulfide interchange protein</fullName>
    </recommendedName>
</protein>
<keyword evidence="5" id="KW-1015">Disulfide bond</keyword>
<dbReference type="Pfam" id="PF13098">
    <property type="entry name" value="Thioredoxin_2"/>
    <property type="match status" value="1"/>
</dbReference>
<comment type="similarity">
    <text evidence="2 7">Belongs to the thioredoxin family. DsbC subfamily.</text>
</comment>
<organism evidence="10 11">
    <name type="scientific">Neptunomonas phycophila</name>
    <dbReference type="NCBI Taxonomy" id="1572645"/>
    <lineage>
        <taxon>Bacteria</taxon>
        <taxon>Pseudomonadati</taxon>
        <taxon>Pseudomonadota</taxon>
        <taxon>Gammaproteobacteria</taxon>
        <taxon>Oceanospirillales</taxon>
        <taxon>Oceanospirillaceae</taxon>
        <taxon>Neptunomonas</taxon>
    </lineage>
</organism>
<dbReference type="Pfam" id="PF10411">
    <property type="entry name" value="DsbC_N"/>
    <property type="match status" value="1"/>
</dbReference>
<name>A0AAW7XKN4_9GAMM</name>
<evidence type="ECO:0000256" key="4">
    <source>
        <dbReference type="ARBA" id="ARBA00022764"/>
    </source>
</evidence>
<dbReference type="RefSeq" id="WP_303550133.1">
    <property type="nucleotide sequence ID" value="NZ_CAXHZV010000005.1"/>
</dbReference>
<dbReference type="InterPro" id="IPR036249">
    <property type="entry name" value="Thioredoxin-like_sf"/>
</dbReference>
<feature type="domain" description="Thioredoxin-like fold" evidence="9">
    <location>
        <begin position="113"/>
        <end position="236"/>
    </location>
</feature>
<dbReference type="SUPFAM" id="SSF54423">
    <property type="entry name" value="DsbC/DsbG N-terminal domain-like"/>
    <property type="match status" value="1"/>
</dbReference>
<dbReference type="InterPro" id="IPR012336">
    <property type="entry name" value="Thioredoxin-like_fold"/>
</dbReference>
<dbReference type="SUPFAM" id="SSF52833">
    <property type="entry name" value="Thioredoxin-like"/>
    <property type="match status" value="1"/>
</dbReference>
<comment type="subcellular location">
    <subcellularLocation>
        <location evidence="1 7">Periplasm</location>
    </subcellularLocation>
</comment>
<reference evidence="10" key="1">
    <citation type="submission" date="2023-07" db="EMBL/GenBank/DDBJ databases">
        <title>Genome content predicts the carbon catabolic preferences of heterotrophic bacteria.</title>
        <authorList>
            <person name="Gralka M."/>
        </authorList>
    </citation>
    <scope>NUCLEOTIDE SEQUENCE</scope>
    <source>
        <strain evidence="10">I2M16</strain>
    </source>
</reference>
<feature type="chain" id="PRO_5043114147" description="Thiol:disulfide interchange protein" evidence="7">
    <location>
        <begin position="20"/>
        <end position="241"/>
    </location>
</feature>
<evidence type="ECO:0000256" key="3">
    <source>
        <dbReference type="ARBA" id="ARBA00022729"/>
    </source>
</evidence>
<comment type="function">
    <text evidence="7">Required for disulfide bond formation in some periplasmic proteins. Acts by transferring its disulfide bond to other proteins and is reduced in the process.</text>
</comment>
<dbReference type="EMBL" id="JAUOPG010000005">
    <property type="protein sequence ID" value="MDO6453814.1"/>
    <property type="molecule type" value="Genomic_DNA"/>
</dbReference>
<evidence type="ECO:0000256" key="7">
    <source>
        <dbReference type="RuleBase" id="RU364038"/>
    </source>
</evidence>
<dbReference type="InterPro" id="IPR033954">
    <property type="entry name" value="DiS-bond_Isoase_DsbC/G"/>
</dbReference>
<proteinExistence type="inferred from homology"/>
<evidence type="ECO:0000313" key="11">
    <source>
        <dbReference type="Proteomes" id="UP001169862"/>
    </source>
</evidence>
<evidence type="ECO:0000259" key="8">
    <source>
        <dbReference type="Pfam" id="PF10411"/>
    </source>
</evidence>
<dbReference type="PANTHER" id="PTHR35272">
    <property type="entry name" value="THIOL:DISULFIDE INTERCHANGE PROTEIN DSBC-RELATED"/>
    <property type="match status" value="1"/>
</dbReference>
<dbReference type="GO" id="GO:0042597">
    <property type="term" value="C:periplasmic space"/>
    <property type="evidence" value="ECO:0007669"/>
    <property type="project" value="UniProtKB-SubCell"/>
</dbReference>
<feature type="domain" description="Disulphide bond isomerase DsbC/G N-terminal" evidence="8">
    <location>
        <begin position="19"/>
        <end position="88"/>
    </location>
</feature>
<evidence type="ECO:0000256" key="2">
    <source>
        <dbReference type="ARBA" id="ARBA00009813"/>
    </source>
</evidence>
<comment type="caution">
    <text evidence="10">The sequence shown here is derived from an EMBL/GenBank/DDBJ whole genome shotgun (WGS) entry which is preliminary data.</text>
</comment>
<feature type="signal peptide" evidence="7">
    <location>
        <begin position="1"/>
        <end position="19"/>
    </location>
</feature>
<keyword evidence="4 7" id="KW-0574">Periplasm</keyword>
<keyword evidence="3 7" id="KW-0732">Signal</keyword>
<dbReference type="AlphaFoldDB" id="A0AAW7XKN4"/>
<dbReference type="Gene3D" id="3.10.450.70">
    <property type="entry name" value="Disulphide bond isomerase, DsbC/G, N-terminal"/>
    <property type="match status" value="1"/>
</dbReference>
<evidence type="ECO:0000256" key="5">
    <source>
        <dbReference type="ARBA" id="ARBA00023157"/>
    </source>
</evidence>
<dbReference type="CDD" id="cd03020">
    <property type="entry name" value="DsbA_DsbC_DsbG"/>
    <property type="match status" value="1"/>
</dbReference>